<dbReference type="InterPro" id="IPR046349">
    <property type="entry name" value="C1-like_sf"/>
</dbReference>
<dbReference type="SUPFAM" id="SSF57889">
    <property type="entry name" value="Cysteine-rich domain"/>
    <property type="match status" value="1"/>
</dbReference>
<evidence type="ECO:0000259" key="7">
    <source>
        <dbReference type="PROSITE" id="PS50238"/>
    </source>
</evidence>
<dbReference type="SUPFAM" id="SSF48350">
    <property type="entry name" value="GTPase activation domain, GAP"/>
    <property type="match status" value="1"/>
</dbReference>
<dbReference type="InterPro" id="IPR046987">
    <property type="entry name" value="Myo9"/>
</dbReference>
<evidence type="ECO:0000256" key="3">
    <source>
        <dbReference type="ARBA" id="ARBA00022723"/>
    </source>
</evidence>
<evidence type="ECO:0000256" key="2">
    <source>
        <dbReference type="ARBA" id="ARBA00022490"/>
    </source>
</evidence>
<dbReference type="GO" id="GO:0005096">
    <property type="term" value="F:GTPase activator activity"/>
    <property type="evidence" value="ECO:0007669"/>
    <property type="project" value="InterPro"/>
</dbReference>
<dbReference type="AlphaFoldDB" id="E4YVH9"/>
<keyword evidence="4" id="KW-0862">Zinc</keyword>
<dbReference type="SMART" id="SM00324">
    <property type="entry name" value="RhoGAP"/>
    <property type="match status" value="1"/>
</dbReference>
<dbReference type="PANTHER" id="PTHR46184:SF5">
    <property type="entry name" value="UNCONVENTIONAL MYOSIN-IXA-LIKE"/>
    <property type="match status" value="1"/>
</dbReference>
<dbReference type="PROSITE" id="PS00479">
    <property type="entry name" value="ZF_DAG_PE_1"/>
    <property type="match status" value="1"/>
</dbReference>
<dbReference type="SMART" id="SM00109">
    <property type="entry name" value="C1"/>
    <property type="match status" value="1"/>
</dbReference>
<evidence type="ECO:0000259" key="6">
    <source>
        <dbReference type="PROSITE" id="PS50081"/>
    </source>
</evidence>
<dbReference type="GO" id="GO:0005884">
    <property type="term" value="C:actin filament"/>
    <property type="evidence" value="ECO:0007669"/>
    <property type="project" value="TreeGrafter"/>
</dbReference>
<dbReference type="PROSITE" id="PS50081">
    <property type="entry name" value="ZF_DAG_PE_2"/>
    <property type="match status" value="1"/>
</dbReference>
<dbReference type="GO" id="GO:0000146">
    <property type="term" value="F:microfilament motor activity"/>
    <property type="evidence" value="ECO:0007669"/>
    <property type="project" value="InterPro"/>
</dbReference>
<feature type="region of interest" description="Disordered" evidence="5">
    <location>
        <begin position="625"/>
        <end position="658"/>
    </location>
</feature>
<evidence type="ECO:0000313" key="8">
    <source>
        <dbReference type="EMBL" id="CBY39464.1"/>
    </source>
</evidence>
<dbReference type="EMBL" id="FN655543">
    <property type="protein sequence ID" value="CBY39464.1"/>
    <property type="molecule type" value="Genomic_DNA"/>
</dbReference>
<dbReference type="PANTHER" id="PTHR46184">
    <property type="entry name" value="UNCONVENTIONAL MYOSIN-IXB-LIKE PROTEIN"/>
    <property type="match status" value="1"/>
</dbReference>
<proteinExistence type="predicted"/>
<dbReference type="GO" id="GO:0051015">
    <property type="term" value="F:actin filament binding"/>
    <property type="evidence" value="ECO:0007669"/>
    <property type="project" value="TreeGrafter"/>
</dbReference>
<dbReference type="Gene3D" id="1.10.555.10">
    <property type="entry name" value="Rho GTPase activation protein"/>
    <property type="match status" value="1"/>
</dbReference>
<dbReference type="GO" id="GO:0035556">
    <property type="term" value="P:intracellular signal transduction"/>
    <property type="evidence" value="ECO:0007669"/>
    <property type="project" value="InterPro"/>
</dbReference>
<dbReference type="GO" id="GO:0005737">
    <property type="term" value="C:cytoplasm"/>
    <property type="evidence" value="ECO:0007669"/>
    <property type="project" value="UniProtKB-SubCell"/>
</dbReference>
<dbReference type="CDD" id="cd20821">
    <property type="entry name" value="C1_MgcRacGAP"/>
    <property type="match status" value="1"/>
</dbReference>
<dbReference type="GO" id="GO:0046872">
    <property type="term" value="F:metal ion binding"/>
    <property type="evidence" value="ECO:0007669"/>
    <property type="project" value="UniProtKB-KW"/>
</dbReference>
<name>E4YVH9_OIKDI</name>
<reference evidence="8" key="1">
    <citation type="journal article" date="2010" name="Science">
        <title>Plasticity of animal genome architecture unmasked by rapid evolution of a pelagic tunicate.</title>
        <authorList>
            <person name="Denoeud F."/>
            <person name="Henriet S."/>
            <person name="Mungpakdee S."/>
            <person name="Aury J.M."/>
            <person name="Da Silva C."/>
            <person name="Brinkmann H."/>
            <person name="Mikhaleva J."/>
            <person name="Olsen L.C."/>
            <person name="Jubin C."/>
            <person name="Canestro C."/>
            <person name="Bouquet J.M."/>
            <person name="Danks G."/>
            <person name="Poulain J."/>
            <person name="Campsteijn C."/>
            <person name="Adamski M."/>
            <person name="Cross I."/>
            <person name="Yadetie F."/>
            <person name="Muffato M."/>
            <person name="Louis A."/>
            <person name="Butcher S."/>
            <person name="Tsagkogeorga G."/>
            <person name="Konrad A."/>
            <person name="Singh S."/>
            <person name="Jensen M.F."/>
            <person name="Cong E.H."/>
            <person name="Eikeseth-Otteraa H."/>
            <person name="Noel B."/>
            <person name="Anthouard V."/>
            <person name="Porcel B.M."/>
            <person name="Kachouri-Lafond R."/>
            <person name="Nishino A."/>
            <person name="Ugolini M."/>
            <person name="Chourrout P."/>
            <person name="Nishida H."/>
            <person name="Aasland R."/>
            <person name="Huzurbazar S."/>
            <person name="Westhof E."/>
            <person name="Delsuc F."/>
            <person name="Lehrach H."/>
            <person name="Reinhardt R."/>
            <person name="Weissenbach J."/>
            <person name="Roy S.W."/>
            <person name="Artiguenave F."/>
            <person name="Postlethwait J.H."/>
            <person name="Manak J.R."/>
            <person name="Thompson E.M."/>
            <person name="Jaillon O."/>
            <person name="Du Pasquier L."/>
            <person name="Boudinot P."/>
            <person name="Liberles D.A."/>
            <person name="Volff J.N."/>
            <person name="Philippe H."/>
            <person name="Lenhard B."/>
            <person name="Roest Crollius H."/>
            <person name="Wincker P."/>
            <person name="Chourrout D."/>
        </authorList>
    </citation>
    <scope>NUCLEOTIDE SEQUENCE [LARGE SCALE GENOMIC DNA]</scope>
</reference>
<dbReference type="Gene3D" id="3.30.60.20">
    <property type="match status" value="1"/>
</dbReference>
<organism evidence="8">
    <name type="scientific">Oikopleura dioica</name>
    <name type="common">Tunicate</name>
    <dbReference type="NCBI Taxonomy" id="34765"/>
    <lineage>
        <taxon>Eukaryota</taxon>
        <taxon>Metazoa</taxon>
        <taxon>Chordata</taxon>
        <taxon>Tunicata</taxon>
        <taxon>Appendicularia</taxon>
        <taxon>Copelata</taxon>
        <taxon>Oikopleuridae</taxon>
        <taxon>Oikopleura</taxon>
    </lineage>
</organism>
<keyword evidence="3" id="KW-0479">Metal-binding</keyword>
<keyword evidence="2" id="KW-0963">Cytoplasm</keyword>
<dbReference type="InterPro" id="IPR008936">
    <property type="entry name" value="Rho_GTPase_activation_prot"/>
</dbReference>
<sequence>EINLKSVTWSKSKSYKNDDKIFCMFALDLEISGELERREVPPPAKIIQRRAPVERHQSVKEKALEDSRDLDIDVLRQVPHSTRLLRKSNNKASEYSRNRSNSLDAQERETTTSADRKAAKSDWQADIPDWENNDKTSHVVDGKLAPLNMPRHMLPKVADIKEPVYQPAPIVIPEVPSKRSSNIVHVFKNRLKRKRNKQKESQTQANLSVIRKEVIPKMIVLDEGDPEGPENLIAFLDERLKLFSKDDSGNDEINDIWRNALNEFKDTLRSLSVQGYNELLLDQLLENFSEAFQSQIDRSCGGDEEKKKLLPYQMYMNSFRGTLEDFVKESKSSRPLRRPRPKKIEKDDCRGHHFSRHQVIQPNVCAVCQQRLFFMIDKVQICSICKILVHKDCIKNPKLPQCSLTSQDIKLFGVPLQCLCRDGQDTPEFVIKVLSYLELNGILKQGLYRVSGAKVEEKKLESELEQDPYCFKKVQFENYNVHCVASIFKIFLRRLPDPLVPFEYYDNVLRAMTLPEKECQDELLSIFNGLPRHHKGTLERVVFHLARVAQKQEDNKMNPQNLAIIIAPCIIRAPDHIPPLTVAQQIGPTTRAVEIIIKNQLEVLKTKFNSFSALDAKERQLQRGLKEVRRSKMKHSIRVSRHQSKPVTQEPEESIDHDEKRLAADLARIKQQKRATFSSIRAFSQPADEPEAFRFPPTAFTQRAASNPPARTPSTPKAEQFIRADKNRLAHRRFNKSSKFTNL</sequence>
<dbReference type="Pfam" id="PF00130">
    <property type="entry name" value="C1_1"/>
    <property type="match status" value="1"/>
</dbReference>
<dbReference type="InterPro" id="IPR000198">
    <property type="entry name" value="RhoGAP_dom"/>
</dbReference>
<protein>
    <recommendedName>
        <fullName evidence="9">Rho-GAP domain-containing protein</fullName>
    </recommendedName>
</protein>
<comment type="subcellular location">
    <subcellularLocation>
        <location evidence="1">Cytoplasm</location>
    </subcellularLocation>
</comment>
<dbReference type="InterPro" id="IPR002219">
    <property type="entry name" value="PKC_DAG/PE"/>
</dbReference>
<feature type="compositionally biased region" description="Basic residues" evidence="5">
    <location>
        <begin position="631"/>
        <end position="644"/>
    </location>
</feature>
<dbReference type="Pfam" id="PF00620">
    <property type="entry name" value="RhoGAP"/>
    <property type="match status" value="1"/>
</dbReference>
<feature type="non-terminal residue" evidence="8">
    <location>
        <position position="1"/>
    </location>
</feature>
<evidence type="ECO:0000256" key="4">
    <source>
        <dbReference type="ARBA" id="ARBA00022833"/>
    </source>
</evidence>
<evidence type="ECO:0000256" key="5">
    <source>
        <dbReference type="SAM" id="MobiDB-lite"/>
    </source>
</evidence>
<dbReference type="Proteomes" id="UP000011014">
    <property type="component" value="Unassembled WGS sequence"/>
</dbReference>
<feature type="region of interest" description="Disordered" evidence="5">
    <location>
        <begin position="682"/>
        <end position="718"/>
    </location>
</feature>
<feature type="domain" description="Rho-GAP" evidence="7">
    <location>
        <begin position="414"/>
        <end position="604"/>
    </location>
</feature>
<feature type="region of interest" description="Disordered" evidence="5">
    <location>
        <begin position="83"/>
        <end position="134"/>
    </location>
</feature>
<feature type="compositionally biased region" description="Basic and acidic residues" evidence="5">
    <location>
        <begin position="105"/>
        <end position="120"/>
    </location>
</feature>
<dbReference type="PROSITE" id="PS50238">
    <property type="entry name" value="RHOGAP"/>
    <property type="match status" value="1"/>
</dbReference>
<feature type="compositionally biased region" description="Polar residues" evidence="5">
    <location>
        <begin position="90"/>
        <end position="104"/>
    </location>
</feature>
<accession>E4YVH9</accession>
<feature type="domain" description="Phorbol-ester/DAG-type" evidence="6">
    <location>
        <begin position="351"/>
        <end position="402"/>
    </location>
</feature>
<evidence type="ECO:0000256" key="1">
    <source>
        <dbReference type="ARBA" id="ARBA00004496"/>
    </source>
</evidence>
<gene>
    <name evidence="8" type="ORF">GSOID_T00020032001</name>
</gene>
<evidence type="ECO:0008006" key="9">
    <source>
        <dbReference type="Google" id="ProtNLM"/>
    </source>
</evidence>